<dbReference type="Proteomes" id="UP000628840">
    <property type="component" value="Unassembled WGS sequence"/>
</dbReference>
<dbReference type="RefSeq" id="WP_188880158.1">
    <property type="nucleotide sequence ID" value="NZ_BMPF01000001.1"/>
</dbReference>
<reference evidence="2 3" key="1">
    <citation type="journal article" date="2019" name="Int. J. Syst. Evol. Microbiol.">
        <title>The Global Catalogue of Microorganisms (GCM) 10K type strain sequencing project: providing services to taxonomists for standard genome sequencing and annotation.</title>
        <authorList>
            <consortium name="The Broad Institute Genomics Platform"/>
            <consortium name="The Broad Institute Genome Sequencing Center for Infectious Disease"/>
            <person name="Wu L."/>
            <person name="Ma J."/>
        </authorList>
    </citation>
    <scope>NUCLEOTIDE SEQUENCE [LARGE SCALE GENOMIC DNA]</scope>
    <source>
        <strain evidence="2 3">JCM 19585</strain>
    </source>
</reference>
<dbReference type="OrthoDB" id="204261at2157"/>
<accession>A0A830FB41</accession>
<comment type="caution">
    <text evidence="2">The sequence shown here is derived from an EMBL/GenBank/DDBJ whole genome shotgun (WGS) entry which is preliminary data.</text>
</comment>
<proteinExistence type="predicted"/>
<sequence>MRELDRCDFCAERADGVYEVLPPAVDAAERRLVLCVDCRDTLAGVVDPLLDALGARDATAAEADGADRSVTLEPPASEVGTEERDAADADHDDDGDAADETADDGDAADDEDDASAGDARDDGDDADGGEATEGAGSAARPEGYRRVVRLLRNRPTAMTRSDLAELASGAYDLDAGDVDGIVDAALENGHLEETPEGLRAT</sequence>
<dbReference type="EMBL" id="BMPF01000001">
    <property type="protein sequence ID" value="GGL28984.1"/>
    <property type="molecule type" value="Genomic_DNA"/>
</dbReference>
<evidence type="ECO:0000313" key="2">
    <source>
        <dbReference type="EMBL" id="GGL28984.1"/>
    </source>
</evidence>
<evidence type="ECO:0000313" key="3">
    <source>
        <dbReference type="Proteomes" id="UP000628840"/>
    </source>
</evidence>
<gene>
    <name evidence="2" type="ORF">GCM10009037_10890</name>
</gene>
<evidence type="ECO:0000256" key="1">
    <source>
        <dbReference type="SAM" id="MobiDB-lite"/>
    </source>
</evidence>
<feature type="compositionally biased region" description="Acidic residues" evidence="1">
    <location>
        <begin position="90"/>
        <end position="130"/>
    </location>
</feature>
<name>A0A830FB41_9EURY</name>
<organism evidence="2 3">
    <name type="scientific">Halarchaeum grantii</name>
    <dbReference type="NCBI Taxonomy" id="1193105"/>
    <lineage>
        <taxon>Archaea</taxon>
        <taxon>Methanobacteriati</taxon>
        <taxon>Methanobacteriota</taxon>
        <taxon>Stenosarchaea group</taxon>
        <taxon>Halobacteria</taxon>
        <taxon>Halobacteriales</taxon>
        <taxon>Halobacteriaceae</taxon>
    </lineage>
</organism>
<dbReference type="AlphaFoldDB" id="A0A830FB41"/>
<feature type="region of interest" description="Disordered" evidence="1">
    <location>
        <begin position="60"/>
        <end position="144"/>
    </location>
</feature>
<protein>
    <submittedName>
        <fullName evidence="2">Uncharacterized protein</fullName>
    </submittedName>
</protein>
<keyword evidence="3" id="KW-1185">Reference proteome</keyword>